<accession>A0A8H4LC13</accession>
<feature type="repeat" description="ANK" evidence="3">
    <location>
        <begin position="1134"/>
        <end position="1166"/>
    </location>
</feature>
<dbReference type="OrthoDB" id="194358at2759"/>
<feature type="compositionally biased region" description="Basic and acidic residues" evidence="4">
    <location>
        <begin position="473"/>
        <end position="486"/>
    </location>
</feature>
<dbReference type="EMBL" id="JAADYS010000940">
    <property type="protein sequence ID" value="KAF4466026.1"/>
    <property type="molecule type" value="Genomic_DNA"/>
</dbReference>
<dbReference type="PROSITE" id="PS50088">
    <property type="entry name" value="ANK_REPEAT"/>
    <property type="match status" value="6"/>
</dbReference>
<evidence type="ECO:0000256" key="2">
    <source>
        <dbReference type="ARBA" id="ARBA00023043"/>
    </source>
</evidence>
<name>A0A8H4LC13_9HYPO</name>
<dbReference type="InterPro" id="IPR036770">
    <property type="entry name" value="Ankyrin_rpt-contain_sf"/>
</dbReference>
<protein>
    <submittedName>
        <fullName evidence="7">Ankyrin repeat</fullName>
    </submittedName>
</protein>
<keyword evidence="1" id="KW-0677">Repeat</keyword>
<dbReference type="SMART" id="SM00248">
    <property type="entry name" value="ANK"/>
    <property type="match status" value="7"/>
</dbReference>
<reference evidence="7 8" key="1">
    <citation type="submission" date="2020-01" db="EMBL/GenBank/DDBJ databases">
        <title>Identification and distribution of gene clusters putatively required for synthesis of sphingolipid metabolism inhibitors in phylogenetically diverse species of the filamentous fungus Fusarium.</title>
        <authorList>
            <person name="Kim H.-S."/>
            <person name="Busman M."/>
            <person name="Brown D.W."/>
            <person name="Divon H."/>
            <person name="Uhlig S."/>
            <person name="Proctor R.H."/>
        </authorList>
    </citation>
    <scope>NUCLEOTIDE SEQUENCE [LARGE SCALE GENOMIC DNA]</scope>
    <source>
        <strain evidence="7 8">NRRL 20459</strain>
    </source>
</reference>
<evidence type="ECO:0000313" key="7">
    <source>
        <dbReference type="EMBL" id="KAF4466026.1"/>
    </source>
</evidence>
<sequence length="1225" mass="136440">MSLGLIFTLVACAPRVAADSGEEFSNNLFSDLAPLLALFGERVTMQFMSQSMGWADNIILAMAPIGIITVIVSAIRVGGPSWLKALVGRARENIAVAEADLMSSTSHEVCELWNGHHVVRCMGSAPILEFICLVPKYGDRKKVQGVRVISLEEALDRGHVKKIKKSFPDRFRQIHGLVTEHHNYSKLEQGESNDSSSEIIIVHNQREASPNISLNCHGQICRGELYLVAICATLLQSAVLVYSGFVACQLTVPEDEDVVKGYAFPCTFIGMLLLVSGLLICGHVVESSTEEDRYCPAQGTEARLVWLQQPKTVSDQVFDSYAIFPRDARSIVTTSIRKDKAKLSRDERDKPPDKSQHLSRVLETKALVGAIISLCGFIVQFVGLRGMHWSVSVAQLGAILMMAALRALVRRGLAMPPEDKLLNPGFELEWFALTQIDPGKIWWPSSEADAKESETSGNWRVVTAGSSDMHSPLSRETKSPRSEHSKPKSKAHQAMLIRKELQLQTELGQFVAWPAVASIEAAALARAIEITMDALLGLSRADVWSWSLKTHYVDPDGQSEMHFSLQKGELESLTRELEAALSLWLFSVNQYESDQGLHKRHNRIPGISISSKGPLQNLSLRLLGGYDKSLHRDLDWWMPNDATRILRVQEFDWVKNAQNDDADDTQKVLDVPNHRIVGCGSRENCTSPALPGQARYQSSPLSKLHLDGQREKTETLPRADDSLRAYLAAESSVHLKLLYAQDMFTAFMWSVAKTMPSCIPGSSDLVHNDQGKKGEWKSFRLRHEELSRMVQDISNTGLGSLDQIYLSVIPPLSAENKLPETKKIIELARKQARRPQEKQDWIQDSKPYLWLFETAQTFPKDAAISVRTIAALLDYVHIMTRALDLREPLRWSESGEEGEAEEPLVKTKMIIEDKIKEWLGPGEDLKTRTIFSYLRTLCEEQGREWRWETEIEPRATPESVAEYPQAFGFSELHRLYQKPGRLISREIRASLNRGQGMDQQDVFNWTPLHYAAAKGNASAARRLLEYEADLNVRDLVDWTPLHYACQHGNTSIVEELLLAQADLNLRGIDGVTPLHCAAMSGCIDAAKSLIKAKATADATDNAGNTWLHWAAFHGHAKFMVELKAGVDINLTSHNGRNPLHLASAKGHDAVVRILAGNGADIGAEDDANQTPLHLAAANGREAVVEVLVERGARIDVRNRREETPLHLAAKRGHRAVTEYLESCSR</sequence>
<dbReference type="Gene3D" id="1.25.40.20">
    <property type="entry name" value="Ankyrin repeat-containing domain"/>
    <property type="match status" value="4"/>
</dbReference>
<dbReference type="PROSITE" id="PS50297">
    <property type="entry name" value="ANK_REP_REGION"/>
    <property type="match status" value="6"/>
</dbReference>
<dbReference type="Proteomes" id="UP000554235">
    <property type="component" value="Unassembled WGS sequence"/>
</dbReference>
<feature type="transmembrane region" description="Helical" evidence="5">
    <location>
        <begin position="366"/>
        <end position="383"/>
    </location>
</feature>
<dbReference type="Pfam" id="PF12796">
    <property type="entry name" value="Ank_2"/>
    <property type="match status" value="2"/>
</dbReference>
<feature type="transmembrane region" description="Helical" evidence="5">
    <location>
        <begin position="262"/>
        <end position="285"/>
    </location>
</feature>
<feature type="signal peptide" evidence="6">
    <location>
        <begin position="1"/>
        <end position="18"/>
    </location>
</feature>
<evidence type="ECO:0000256" key="3">
    <source>
        <dbReference type="PROSITE-ProRule" id="PRU00023"/>
    </source>
</evidence>
<dbReference type="SUPFAM" id="SSF48403">
    <property type="entry name" value="Ankyrin repeat"/>
    <property type="match status" value="1"/>
</dbReference>
<dbReference type="InterPro" id="IPR002110">
    <property type="entry name" value="Ankyrin_rpt"/>
</dbReference>
<evidence type="ECO:0000256" key="4">
    <source>
        <dbReference type="SAM" id="MobiDB-lite"/>
    </source>
</evidence>
<feature type="chain" id="PRO_5034308528" evidence="6">
    <location>
        <begin position="19"/>
        <end position="1225"/>
    </location>
</feature>
<evidence type="ECO:0000256" key="1">
    <source>
        <dbReference type="ARBA" id="ARBA00022737"/>
    </source>
</evidence>
<gene>
    <name evidence="7" type="ORF">FALBO_7124</name>
</gene>
<feature type="repeat" description="ANK" evidence="3">
    <location>
        <begin position="1200"/>
        <end position="1220"/>
    </location>
</feature>
<organism evidence="7 8">
    <name type="scientific">Fusarium albosuccineum</name>
    <dbReference type="NCBI Taxonomy" id="1237068"/>
    <lineage>
        <taxon>Eukaryota</taxon>
        <taxon>Fungi</taxon>
        <taxon>Dikarya</taxon>
        <taxon>Ascomycota</taxon>
        <taxon>Pezizomycotina</taxon>
        <taxon>Sordariomycetes</taxon>
        <taxon>Hypocreomycetidae</taxon>
        <taxon>Hypocreales</taxon>
        <taxon>Nectriaceae</taxon>
        <taxon>Fusarium</taxon>
        <taxon>Fusarium decemcellulare species complex</taxon>
    </lineage>
</organism>
<feature type="transmembrane region" description="Helical" evidence="5">
    <location>
        <begin position="225"/>
        <end position="242"/>
    </location>
</feature>
<dbReference type="PANTHER" id="PTHR24171">
    <property type="entry name" value="ANKYRIN REPEAT DOMAIN-CONTAINING PROTEIN 39-RELATED"/>
    <property type="match status" value="1"/>
</dbReference>
<evidence type="ECO:0000313" key="8">
    <source>
        <dbReference type="Proteomes" id="UP000554235"/>
    </source>
</evidence>
<feature type="repeat" description="ANK" evidence="3">
    <location>
        <begin position="1069"/>
        <end position="1101"/>
    </location>
</feature>
<dbReference type="PRINTS" id="PR01415">
    <property type="entry name" value="ANKYRIN"/>
</dbReference>
<keyword evidence="5" id="KW-0812">Transmembrane</keyword>
<proteinExistence type="predicted"/>
<keyword evidence="5" id="KW-0472">Membrane</keyword>
<feature type="repeat" description="ANK" evidence="3">
    <location>
        <begin position="1036"/>
        <end position="1068"/>
    </location>
</feature>
<evidence type="ECO:0000256" key="5">
    <source>
        <dbReference type="SAM" id="Phobius"/>
    </source>
</evidence>
<comment type="caution">
    <text evidence="7">The sequence shown here is derived from an EMBL/GenBank/DDBJ whole genome shotgun (WGS) entry which is preliminary data.</text>
</comment>
<keyword evidence="8" id="KW-1185">Reference proteome</keyword>
<dbReference type="AlphaFoldDB" id="A0A8H4LC13"/>
<keyword evidence="5" id="KW-1133">Transmembrane helix</keyword>
<dbReference type="Pfam" id="PF13637">
    <property type="entry name" value="Ank_4"/>
    <property type="match status" value="1"/>
</dbReference>
<feature type="repeat" description="ANK" evidence="3">
    <location>
        <begin position="1167"/>
        <end position="1199"/>
    </location>
</feature>
<feature type="repeat" description="ANK" evidence="3">
    <location>
        <begin position="1003"/>
        <end position="1035"/>
    </location>
</feature>
<keyword evidence="2 3" id="KW-0040">ANK repeat</keyword>
<keyword evidence="6" id="KW-0732">Signal</keyword>
<evidence type="ECO:0000256" key="6">
    <source>
        <dbReference type="SAM" id="SignalP"/>
    </source>
</evidence>
<feature type="transmembrane region" description="Helical" evidence="5">
    <location>
        <begin position="58"/>
        <end position="79"/>
    </location>
</feature>
<feature type="region of interest" description="Disordered" evidence="4">
    <location>
        <begin position="463"/>
        <end position="491"/>
    </location>
</feature>